<evidence type="ECO:0000313" key="1">
    <source>
        <dbReference type="EMBL" id="PCI29879.1"/>
    </source>
</evidence>
<dbReference type="EMBL" id="NVSR01000009">
    <property type="protein sequence ID" value="PCI29879.1"/>
    <property type="molecule type" value="Genomic_DNA"/>
</dbReference>
<dbReference type="Proteomes" id="UP000218113">
    <property type="component" value="Unassembled WGS sequence"/>
</dbReference>
<dbReference type="AlphaFoldDB" id="A0A2A4T997"/>
<accession>A0A2A4T997</accession>
<gene>
    <name evidence="1" type="ORF">COB67_02925</name>
</gene>
<sequence>MLPRQSTKAELRVKEGQGFKKGSDRSCAKCFNVFLNQVTGTFRCELGHFDVDAQDCCDQWVTSKEWVASKE</sequence>
<evidence type="ECO:0000313" key="2">
    <source>
        <dbReference type="Proteomes" id="UP000218113"/>
    </source>
</evidence>
<proteinExistence type="predicted"/>
<protein>
    <submittedName>
        <fullName evidence="1">Uncharacterized protein</fullName>
    </submittedName>
</protein>
<comment type="caution">
    <text evidence="1">The sequence shown here is derived from an EMBL/GenBank/DDBJ whole genome shotgun (WGS) entry which is preliminary data.</text>
</comment>
<name>A0A2A4T997_9DELT</name>
<reference evidence="2" key="1">
    <citation type="submission" date="2017-08" db="EMBL/GenBank/DDBJ databases">
        <title>A dynamic microbial community with high functional redundancy inhabits the cold, oxic subseafloor aquifer.</title>
        <authorList>
            <person name="Tully B.J."/>
            <person name="Wheat C.G."/>
            <person name="Glazer B.T."/>
            <person name="Huber J.A."/>
        </authorList>
    </citation>
    <scope>NUCLEOTIDE SEQUENCE [LARGE SCALE GENOMIC DNA]</scope>
</reference>
<organism evidence="1 2">
    <name type="scientific">SAR324 cluster bacterium</name>
    <dbReference type="NCBI Taxonomy" id="2024889"/>
    <lineage>
        <taxon>Bacteria</taxon>
        <taxon>Deltaproteobacteria</taxon>
        <taxon>SAR324 cluster</taxon>
    </lineage>
</organism>